<dbReference type="Proteomes" id="UP000636956">
    <property type="component" value="Unassembled WGS sequence"/>
</dbReference>
<dbReference type="AlphaFoldDB" id="A0A917UXY0"/>
<accession>A0A917UXY0</accession>
<dbReference type="Pfam" id="PF20467">
    <property type="entry name" value="MmeI_C"/>
    <property type="match status" value="1"/>
</dbReference>
<reference evidence="2" key="2">
    <citation type="submission" date="2020-09" db="EMBL/GenBank/DDBJ databases">
        <authorList>
            <person name="Sun Q."/>
            <person name="Zhou Y."/>
        </authorList>
    </citation>
    <scope>NUCLEOTIDE SEQUENCE</scope>
    <source>
        <strain evidence="2">CGMCC 1.8984</strain>
    </source>
</reference>
<feature type="domain" description="MmeI-like C-terminal" evidence="1">
    <location>
        <begin position="17"/>
        <end position="92"/>
    </location>
</feature>
<name>A0A917UXY0_9MICO</name>
<evidence type="ECO:0000313" key="2">
    <source>
        <dbReference type="EMBL" id="GGJ94480.1"/>
    </source>
</evidence>
<dbReference type="EMBL" id="BMMD01000043">
    <property type="protein sequence ID" value="GGJ94480.1"/>
    <property type="molecule type" value="Genomic_DNA"/>
</dbReference>
<evidence type="ECO:0000259" key="1">
    <source>
        <dbReference type="Pfam" id="PF20467"/>
    </source>
</evidence>
<reference evidence="2" key="1">
    <citation type="journal article" date="2014" name="Int. J. Syst. Evol. Microbiol.">
        <title>Complete genome sequence of Corynebacterium casei LMG S-19264T (=DSM 44701T), isolated from a smear-ripened cheese.</title>
        <authorList>
            <consortium name="US DOE Joint Genome Institute (JGI-PGF)"/>
            <person name="Walter F."/>
            <person name="Albersmeier A."/>
            <person name="Kalinowski J."/>
            <person name="Ruckert C."/>
        </authorList>
    </citation>
    <scope>NUCLEOTIDE SEQUENCE</scope>
    <source>
        <strain evidence="2">CGMCC 1.8984</strain>
    </source>
</reference>
<sequence length="97" mass="11534">MALNRDTHGAQRSEYSAKEQLTEAAFRVLDVREYHSEKTLAELYDPDLMPDDLRLAHQELDELVDAVYRKRSFDNDEERLSYLFGMYEQMTAEEKRK</sequence>
<organism evidence="2 3">
    <name type="scientific">Agromyces bauzanensis</name>
    <dbReference type="NCBI Taxonomy" id="1308924"/>
    <lineage>
        <taxon>Bacteria</taxon>
        <taxon>Bacillati</taxon>
        <taxon>Actinomycetota</taxon>
        <taxon>Actinomycetes</taxon>
        <taxon>Micrococcales</taxon>
        <taxon>Microbacteriaceae</taxon>
        <taxon>Agromyces</taxon>
    </lineage>
</organism>
<evidence type="ECO:0000313" key="3">
    <source>
        <dbReference type="Proteomes" id="UP000636956"/>
    </source>
</evidence>
<dbReference type="InterPro" id="IPR046818">
    <property type="entry name" value="MmeI_C"/>
</dbReference>
<protein>
    <recommendedName>
        <fullName evidence="1">MmeI-like C-terminal domain-containing protein</fullName>
    </recommendedName>
</protein>
<keyword evidence="3" id="KW-1185">Reference proteome</keyword>
<comment type="caution">
    <text evidence="2">The sequence shown here is derived from an EMBL/GenBank/DDBJ whole genome shotgun (WGS) entry which is preliminary data.</text>
</comment>
<gene>
    <name evidence="2" type="ORF">GCM10011372_35990</name>
</gene>
<proteinExistence type="predicted"/>